<reference evidence="3 4" key="1">
    <citation type="submission" date="2020-08" db="EMBL/GenBank/DDBJ databases">
        <title>Genomic Encyclopedia of Type Strains, Phase III (KMG-III): the genomes of soil and plant-associated and newly described type strains.</title>
        <authorList>
            <person name="Whitman W."/>
        </authorList>
    </citation>
    <scope>NUCLEOTIDE SEQUENCE [LARGE SCALE GENOMIC DNA]</scope>
    <source>
        <strain evidence="3 4">CECT 8234</strain>
    </source>
</reference>
<proteinExistence type="predicted"/>
<evidence type="ECO:0000313" key="3">
    <source>
        <dbReference type="EMBL" id="MBB3154110.1"/>
    </source>
</evidence>
<dbReference type="PROSITE" id="PS50887">
    <property type="entry name" value="GGDEF"/>
    <property type="match status" value="1"/>
</dbReference>
<dbReference type="Gene3D" id="3.30.70.270">
    <property type="match status" value="1"/>
</dbReference>
<dbReference type="EMBL" id="JACHXW010000014">
    <property type="protein sequence ID" value="MBB3154110.1"/>
    <property type="molecule type" value="Genomic_DNA"/>
</dbReference>
<dbReference type="RefSeq" id="WP_183566963.1">
    <property type="nucleotide sequence ID" value="NZ_CBCSLB010000014.1"/>
</dbReference>
<dbReference type="AlphaFoldDB" id="A0A7W5CBA2"/>
<dbReference type="FunFam" id="3.30.70.270:FF:000001">
    <property type="entry name" value="Diguanylate cyclase domain protein"/>
    <property type="match status" value="1"/>
</dbReference>
<keyword evidence="4" id="KW-1185">Reference proteome</keyword>
<gene>
    <name evidence="3" type="ORF">FHS16_004186</name>
</gene>
<dbReference type="PANTHER" id="PTHR46663">
    <property type="entry name" value="DIGUANYLATE CYCLASE DGCT-RELATED"/>
    <property type="match status" value="1"/>
</dbReference>
<dbReference type="InterPro" id="IPR043128">
    <property type="entry name" value="Rev_trsase/Diguanyl_cyclase"/>
</dbReference>
<keyword evidence="1" id="KW-0472">Membrane</keyword>
<evidence type="ECO:0000256" key="1">
    <source>
        <dbReference type="SAM" id="Phobius"/>
    </source>
</evidence>
<dbReference type="InterPro" id="IPR052163">
    <property type="entry name" value="DGC-Regulatory_Protein"/>
</dbReference>
<evidence type="ECO:0000259" key="2">
    <source>
        <dbReference type="PROSITE" id="PS50887"/>
    </source>
</evidence>
<dbReference type="PANTHER" id="PTHR46663:SF2">
    <property type="entry name" value="GGDEF DOMAIN-CONTAINING PROTEIN"/>
    <property type="match status" value="1"/>
</dbReference>
<sequence>MHLSFKAKLMTIMGIFSILLTLSVSLVNQHRLKNNLIASYATESALVEDTVVTAVSAADKAFQLSDKDIEAEMRAHSDKLLRKYREQPDVSAWNYQALKEDAAGMDIYMIDRTLTVRYSSFPLDVGMNFRDTGGTQSSFAQLLMDRLNGNHFSADGIDQESNTGMLRKYSYMPTPDHKYLIELGLYLDDNPVFQSFNFLEISNALIKKYSYINDITVYTTTGKSVGKRGENGKSLLVSNQNIPAFNLALKESAVRDIKGDRDGNPVTYRYVPYTVQFDTGVSRFTDQRMIEIVYNDFELQNKLQQNNQIFLLQLIATIVIALMISYFITKLVAKPMYLASHDLLTGLSNRAAFENALDSTIARSKRKQHKAALLHIDLDNFKRVNDTLGHDAGDSFLIEVGRRIRSAVIDSNHVTARLGGDEFVVILNQVDDRQSALDVASHIIQELKRPIEIKGINVINDLSTTVSIGIAIAPEHAQDSEELYACADRALYHAKRSGKNTFSVYDETTMLEAIAQ</sequence>
<keyword evidence="1" id="KW-1133">Transmembrane helix</keyword>
<dbReference type="SMART" id="SM00267">
    <property type="entry name" value="GGDEF"/>
    <property type="match status" value="1"/>
</dbReference>
<dbReference type="Pfam" id="PF00990">
    <property type="entry name" value="GGDEF"/>
    <property type="match status" value="1"/>
</dbReference>
<feature type="domain" description="GGDEF" evidence="2">
    <location>
        <begin position="369"/>
        <end position="507"/>
    </location>
</feature>
<dbReference type="NCBIfam" id="TIGR00254">
    <property type="entry name" value="GGDEF"/>
    <property type="match status" value="1"/>
</dbReference>
<evidence type="ECO:0000313" key="4">
    <source>
        <dbReference type="Proteomes" id="UP000518605"/>
    </source>
</evidence>
<comment type="caution">
    <text evidence="3">The sequence shown here is derived from an EMBL/GenBank/DDBJ whole genome shotgun (WGS) entry which is preliminary data.</text>
</comment>
<feature type="transmembrane region" description="Helical" evidence="1">
    <location>
        <begin position="309"/>
        <end position="328"/>
    </location>
</feature>
<dbReference type="InterPro" id="IPR000160">
    <property type="entry name" value="GGDEF_dom"/>
</dbReference>
<keyword evidence="1" id="KW-0812">Transmembrane</keyword>
<protein>
    <submittedName>
        <fullName evidence="3">Diguanylate cyclase (GGDEF)-like protein</fullName>
    </submittedName>
</protein>
<name>A0A7W5CBA2_9BACL</name>
<accession>A0A7W5CBA2</accession>
<dbReference type="CDD" id="cd01949">
    <property type="entry name" value="GGDEF"/>
    <property type="match status" value="1"/>
</dbReference>
<dbReference type="SUPFAM" id="SSF55073">
    <property type="entry name" value="Nucleotide cyclase"/>
    <property type="match status" value="1"/>
</dbReference>
<dbReference type="InterPro" id="IPR029787">
    <property type="entry name" value="Nucleotide_cyclase"/>
</dbReference>
<dbReference type="Proteomes" id="UP000518605">
    <property type="component" value="Unassembled WGS sequence"/>
</dbReference>
<organism evidence="3 4">
    <name type="scientific">Paenibacillus endophyticus</name>
    <dbReference type="NCBI Taxonomy" id="1294268"/>
    <lineage>
        <taxon>Bacteria</taxon>
        <taxon>Bacillati</taxon>
        <taxon>Bacillota</taxon>
        <taxon>Bacilli</taxon>
        <taxon>Bacillales</taxon>
        <taxon>Paenibacillaceae</taxon>
        <taxon>Paenibacillus</taxon>
    </lineage>
</organism>